<evidence type="ECO:0000259" key="4">
    <source>
        <dbReference type="Pfam" id="PF00487"/>
    </source>
</evidence>
<comment type="similarity">
    <text evidence="2">Belongs to the fatty acid desaturase type 2 family.</text>
</comment>
<feature type="transmembrane region" description="Helical" evidence="3">
    <location>
        <begin position="20"/>
        <end position="41"/>
    </location>
</feature>
<keyword evidence="6" id="KW-1185">Reference proteome</keyword>
<feature type="transmembrane region" description="Helical" evidence="3">
    <location>
        <begin position="140"/>
        <end position="156"/>
    </location>
</feature>
<dbReference type="InterPro" id="IPR005804">
    <property type="entry name" value="FA_desaturase_dom"/>
</dbReference>
<dbReference type="GO" id="GO:0016491">
    <property type="term" value="F:oxidoreductase activity"/>
    <property type="evidence" value="ECO:0007669"/>
    <property type="project" value="UniProtKB-KW"/>
</dbReference>
<keyword evidence="3" id="KW-0812">Transmembrane</keyword>
<organism evidence="5 6">
    <name type="scientific">Plectonema radiosum NIES-515</name>
    <dbReference type="NCBI Taxonomy" id="2986073"/>
    <lineage>
        <taxon>Bacteria</taxon>
        <taxon>Bacillati</taxon>
        <taxon>Cyanobacteriota</taxon>
        <taxon>Cyanophyceae</taxon>
        <taxon>Oscillatoriophycideae</taxon>
        <taxon>Oscillatoriales</taxon>
        <taxon>Microcoleaceae</taxon>
        <taxon>Plectonema</taxon>
    </lineage>
</organism>
<name>A0ABT3B514_9CYAN</name>
<feature type="transmembrane region" description="Helical" evidence="3">
    <location>
        <begin position="94"/>
        <end position="112"/>
    </location>
</feature>
<comment type="caution">
    <text evidence="5">The sequence shown here is derived from an EMBL/GenBank/DDBJ whole genome shotgun (WGS) entry which is preliminary data.</text>
</comment>
<keyword evidence="3" id="KW-1133">Transmembrane helix</keyword>
<evidence type="ECO:0000313" key="6">
    <source>
        <dbReference type="Proteomes" id="UP001526143"/>
    </source>
</evidence>
<proteinExistence type="inferred from homology"/>
<sequence length="322" mass="36904">MKDFKIPKHTEQVIPQIKNLLKSLVLLGLVVGSFFLTQAGVDRIDASFLAIPGWFHFVLKWGFIIGLALVNNVLIMGLGILGHEAAHRVLFNSVFWNDFCGGIFGALLLLPFHNFRNFHFTHHGYTHQPGLDPEEPVNNHPIWFALIGGAFIGLYIHYKTLAVDLLSGSRKQQYQALKDVFSLSIVGAFYFYIVPMAGISILYTVVPTLLLLPLVFMFRNLSEHHGIPDQARKSTQQTENPNVDSWIVLTNPLMTWLWSNTNYHQVHHRYPYLSYRYFPEIFEATKHEQPYAVVNGYFRCTINSLKRAYYASDEDLKPFLTS</sequence>
<dbReference type="Proteomes" id="UP001526143">
    <property type="component" value="Unassembled WGS sequence"/>
</dbReference>
<dbReference type="Pfam" id="PF00487">
    <property type="entry name" value="FA_desaturase"/>
    <property type="match status" value="1"/>
</dbReference>
<evidence type="ECO:0000313" key="5">
    <source>
        <dbReference type="EMBL" id="MCV3216470.1"/>
    </source>
</evidence>
<dbReference type="EC" id="1.14.19.-" evidence="5"/>
<evidence type="ECO:0000256" key="1">
    <source>
        <dbReference type="ARBA" id="ARBA00001954"/>
    </source>
</evidence>
<reference evidence="5 6" key="1">
    <citation type="submission" date="2022-10" db="EMBL/GenBank/DDBJ databases">
        <title>Identification of biosynthetic pathway for the production of the potent trypsin inhibitor radiosumin.</title>
        <authorList>
            <person name="Fewer D.P."/>
            <person name="Delbaje E."/>
            <person name="Ouyang X."/>
            <person name="Agostino P.D."/>
            <person name="Wahlsten M."/>
            <person name="Jokela J."/>
            <person name="Permi P."/>
            <person name="Haapaniemi E."/>
            <person name="Koistinen H."/>
        </authorList>
    </citation>
    <scope>NUCLEOTIDE SEQUENCE [LARGE SCALE GENOMIC DNA]</scope>
    <source>
        <strain evidence="5 6">NIES-515</strain>
    </source>
</reference>
<comment type="cofactor">
    <cofactor evidence="1">
        <name>Fe(2+)</name>
        <dbReference type="ChEBI" id="CHEBI:29033"/>
    </cofactor>
</comment>
<evidence type="ECO:0000256" key="2">
    <source>
        <dbReference type="ARBA" id="ARBA00008749"/>
    </source>
</evidence>
<gene>
    <name evidence="5" type="ORF">OGM63_23650</name>
</gene>
<dbReference type="PANTHER" id="PTHR12879">
    <property type="entry name" value="SPHINGOLIPID DELTA 4 DESATURASE/C-4 HYDROXYLASE PROTEIN DES2"/>
    <property type="match status" value="1"/>
</dbReference>
<evidence type="ECO:0000256" key="3">
    <source>
        <dbReference type="SAM" id="Phobius"/>
    </source>
</evidence>
<dbReference type="PANTHER" id="PTHR12879:SF8">
    <property type="entry name" value="SPHINGOLIPID DELTA(4)-DESATURASE DES1"/>
    <property type="match status" value="1"/>
</dbReference>
<feature type="transmembrane region" description="Helical" evidence="3">
    <location>
        <begin position="61"/>
        <end position="82"/>
    </location>
</feature>
<dbReference type="RefSeq" id="WP_263748123.1">
    <property type="nucleotide sequence ID" value="NZ_JAOWRF010000336.1"/>
</dbReference>
<protein>
    <submittedName>
        <fullName evidence="5">Fatty acid desaturase</fullName>
        <ecNumber evidence="5">1.14.19.-</ecNumber>
    </submittedName>
</protein>
<keyword evidence="5" id="KW-0560">Oxidoreductase</keyword>
<feature type="domain" description="Fatty acid desaturase" evidence="4">
    <location>
        <begin position="62"/>
        <end position="292"/>
    </location>
</feature>
<accession>A0ABT3B514</accession>
<dbReference type="EMBL" id="JAOWRF010000336">
    <property type="protein sequence ID" value="MCV3216470.1"/>
    <property type="molecule type" value="Genomic_DNA"/>
</dbReference>
<keyword evidence="3" id="KW-0472">Membrane</keyword>